<feature type="domain" description="Choline/carnitine acyltransferase" evidence="5">
    <location>
        <begin position="17"/>
        <end position="518"/>
    </location>
</feature>
<keyword evidence="3 6" id="KW-0012">Acyltransferase</keyword>
<dbReference type="Proteomes" id="UP000214739">
    <property type="component" value="Unassembled WGS sequence"/>
</dbReference>
<evidence type="ECO:0000259" key="5">
    <source>
        <dbReference type="Pfam" id="PF00755"/>
    </source>
</evidence>
<evidence type="ECO:0000313" key="6">
    <source>
        <dbReference type="EMBL" id="GAW71068.1"/>
    </source>
</evidence>
<dbReference type="Gene3D" id="3.30.559.70">
    <property type="entry name" value="Choline/Carnitine o-acyltransferase, domain 2"/>
    <property type="match status" value="1"/>
</dbReference>
<evidence type="ECO:0000256" key="4">
    <source>
        <dbReference type="PIRSR" id="PIRSR600542-1"/>
    </source>
</evidence>
<evidence type="ECO:0000256" key="3">
    <source>
        <dbReference type="ARBA" id="ARBA00023315"/>
    </source>
</evidence>
<dbReference type="EMBL" id="NCXI01000021">
    <property type="protein sequence ID" value="PAK85083.1"/>
    <property type="molecule type" value="Genomic_DNA"/>
</dbReference>
<evidence type="ECO:0000256" key="1">
    <source>
        <dbReference type="ARBA" id="ARBA00005232"/>
    </source>
</evidence>
<evidence type="ECO:0000313" key="10">
    <source>
        <dbReference type="Proteomes" id="UP000216802"/>
    </source>
</evidence>
<name>A0A269YHQ3_9LACO</name>
<dbReference type="RefSeq" id="WP_057961544.1">
    <property type="nucleotide sequence ID" value="NZ_BAAAXO010000025.1"/>
</dbReference>
<dbReference type="InterPro" id="IPR042231">
    <property type="entry name" value="Cho/carn_acyl_trans_2"/>
</dbReference>
<dbReference type="Proteomes" id="UP000216802">
    <property type="component" value="Unassembled WGS sequence"/>
</dbReference>
<gene>
    <name evidence="7" type="ORF">B8W98_04290</name>
    <name evidence="8" type="ORF">C5L28_000337</name>
    <name evidence="6" type="ORF">LPKJCM_00139</name>
</gene>
<accession>A0A269YHQ3</accession>
<sequence>MNNPKYTTDLMPKLPKLPVPDLDITLSSLKEWSTPLLSAKEFADLDATIDQFAKSDGPILQQRLEKMADRTDGSWLAPIWETGYLANREPLQSSSNFAFTVSSDDIPSNASQAHLTAEIIAHFTEAYLSFATGQQPIEQFRDGSPMDMSYYLNFFKSMRFAHAQEDTFHQGVADTDDQQVTVIHGGHVFFIQVTDDHGQPIAVNDIEAQIASILNHQDAADDFPGIITSLPREKAAQLLTELWDNPHNQAIWDSVADSLFSISLVKAPSSGNHLKEVLLEIDDRFVDKTLQVVIFDDLHVGFAIEHSRVDGVPALNLIQHAMTGLTAGSGCIPAAKLDPESFEVDTGMAAKLADAYETAEELYAQMSITSHSFNHFGKTQIKAAKVSPDAFFHIALALAMFRLTGQWRSIYEPVSMRAFYQGRTENARSVNAEKKQFILAFQNGEDPAHLKPLFEAAAKAHTDRIRLAQKGYGVERHLLGLETVFNQAPEGLEVADKLFHSTQLAKLRTDFLSTTSIPLSRHPRTHLRADRR</sequence>
<dbReference type="AlphaFoldDB" id="A0A269YHQ3"/>
<reference evidence="7 10" key="2">
    <citation type="submission" date="2017-04" db="EMBL/GenBank/DDBJ databases">
        <title>Kefir bacterial isolates.</title>
        <authorList>
            <person name="Kim Y."/>
            <person name="Blasche S."/>
            <person name="Patil K.R."/>
        </authorList>
    </citation>
    <scope>NUCLEOTIDE SEQUENCE [LARGE SCALE GENOMIC DNA]</scope>
    <source>
        <strain evidence="7 10">OG2</strain>
    </source>
</reference>
<keyword evidence="11" id="KW-1185">Reference proteome</keyword>
<dbReference type="InterPro" id="IPR000542">
    <property type="entry name" value="Carn_acyl_trans"/>
</dbReference>
<evidence type="ECO:0000313" key="11">
    <source>
        <dbReference type="Proteomes" id="UP000294668"/>
    </source>
</evidence>
<dbReference type="Proteomes" id="UP000294668">
    <property type="component" value="Unassembled WGS sequence"/>
</dbReference>
<evidence type="ECO:0000313" key="7">
    <source>
        <dbReference type="EMBL" id="PAK85083.1"/>
    </source>
</evidence>
<organism evidence="7 10">
    <name type="scientific">Lentilactobacillus parakefiri</name>
    <dbReference type="NCBI Taxonomy" id="152332"/>
    <lineage>
        <taxon>Bacteria</taxon>
        <taxon>Bacillati</taxon>
        <taxon>Bacillota</taxon>
        <taxon>Bacilli</taxon>
        <taxon>Lactobacillales</taxon>
        <taxon>Lactobacillaceae</taxon>
        <taxon>Lentilactobacillus</taxon>
    </lineage>
</organism>
<reference evidence="8 11" key="3">
    <citation type="journal article" date="2019" name="Appl. Microbiol. Biotechnol.">
        <title>Uncovering carbohydrate metabolism through a genotype-phenotype association study of 56 lactic acid bacteria genomes.</title>
        <authorList>
            <person name="Buron-Moles G."/>
            <person name="Chailyan A."/>
            <person name="Dolejs I."/>
            <person name="Forster J."/>
            <person name="Miks M.H."/>
        </authorList>
    </citation>
    <scope>NUCLEOTIDE SEQUENCE [LARGE SCALE GENOMIC DNA]</scope>
    <source>
        <strain evidence="8 11">DSM 10551</strain>
    </source>
</reference>
<dbReference type="EMBL" id="PUFL01000032">
    <property type="protein sequence ID" value="TDG93426.1"/>
    <property type="molecule type" value="Genomic_DNA"/>
</dbReference>
<dbReference type="EMBL" id="BDGB01000008">
    <property type="protein sequence ID" value="GAW71068.1"/>
    <property type="molecule type" value="Genomic_DNA"/>
</dbReference>
<proteinExistence type="inferred from homology"/>
<dbReference type="Gene3D" id="3.30.559.10">
    <property type="entry name" value="Chloramphenicol acetyltransferase-like domain"/>
    <property type="match status" value="1"/>
</dbReference>
<reference evidence="6 9" key="1">
    <citation type="journal article" date="2017" name="Biosci Microbiota Food Health">
        <title>Genomic characterization reconfirms the taxonomic status of Lactobacillus parakefiri.</title>
        <authorList>
            <person name="Tanizawa Y."/>
            <person name="Kobayashi H."/>
            <person name="Kaminuma E."/>
            <person name="Sakamoto M."/>
            <person name="Ohkuma M."/>
            <person name="Nakamura Y."/>
            <person name="Arita M."/>
            <person name="Tohno M."/>
        </authorList>
    </citation>
    <scope>NUCLEOTIDE SEQUENCE [LARGE SCALE GENOMIC DNA]</scope>
    <source>
        <strain evidence="6 9">JCM 8573</strain>
    </source>
</reference>
<feature type="active site" description="Proton acceptor" evidence="4">
    <location>
        <position position="306"/>
    </location>
</feature>
<dbReference type="PANTHER" id="PTHR22589">
    <property type="entry name" value="CARNITINE O-ACYLTRANSFERASE"/>
    <property type="match status" value="1"/>
</dbReference>
<protein>
    <submittedName>
        <fullName evidence="6">Choline/Carnitine o-acyltransferase</fullName>
    </submittedName>
</protein>
<dbReference type="InterPro" id="IPR039551">
    <property type="entry name" value="Cho/carn_acyl_trans"/>
</dbReference>
<evidence type="ECO:0000313" key="9">
    <source>
        <dbReference type="Proteomes" id="UP000214739"/>
    </source>
</evidence>
<comment type="similarity">
    <text evidence="1">Belongs to the carnitine/choline acetyltransferase family.</text>
</comment>
<keyword evidence="2 6" id="KW-0808">Transferase</keyword>
<reference evidence="8" key="4">
    <citation type="submission" date="2019-02" db="EMBL/GenBank/DDBJ databases">
        <authorList>
            <person name="Buron G."/>
            <person name="Chaylann A."/>
            <person name="Dolejs I."/>
            <person name="Forster J."/>
            <person name="Miks M.H."/>
        </authorList>
    </citation>
    <scope>NUCLEOTIDE SEQUENCE</scope>
    <source>
        <strain evidence="8">DSM 10551</strain>
    </source>
</reference>
<dbReference type="GO" id="GO:0016746">
    <property type="term" value="F:acyltransferase activity"/>
    <property type="evidence" value="ECO:0007669"/>
    <property type="project" value="UniProtKB-KW"/>
</dbReference>
<dbReference type="Pfam" id="PF00755">
    <property type="entry name" value="Carn_acyltransf"/>
    <property type="match status" value="1"/>
</dbReference>
<dbReference type="PANTHER" id="PTHR22589:SF103">
    <property type="entry name" value="CARNITINE O-ACETYL-TRANSFERASE, ISOFORM A-RELATED"/>
    <property type="match status" value="1"/>
</dbReference>
<evidence type="ECO:0000256" key="2">
    <source>
        <dbReference type="ARBA" id="ARBA00022679"/>
    </source>
</evidence>
<dbReference type="SUPFAM" id="SSF52777">
    <property type="entry name" value="CoA-dependent acyltransferases"/>
    <property type="match status" value="2"/>
</dbReference>
<comment type="caution">
    <text evidence="7">The sequence shown here is derived from an EMBL/GenBank/DDBJ whole genome shotgun (WGS) entry which is preliminary data.</text>
</comment>
<dbReference type="InterPro" id="IPR023213">
    <property type="entry name" value="CAT-like_dom_sf"/>
</dbReference>
<evidence type="ECO:0000313" key="8">
    <source>
        <dbReference type="EMBL" id="TDG93426.1"/>
    </source>
</evidence>